<dbReference type="Gene3D" id="1.25.40.10">
    <property type="entry name" value="Tetratricopeptide repeat domain"/>
    <property type="match status" value="1"/>
</dbReference>
<dbReference type="GO" id="GO:0001671">
    <property type="term" value="F:ATPase activator activity"/>
    <property type="evidence" value="ECO:0007669"/>
    <property type="project" value="EnsemblFungi"/>
</dbReference>
<keyword evidence="3 7" id="KW-0813">Transport</keyword>
<evidence type="ECO:0000256" key="3">
    <source>
        <dbReference type="ARBA" id="ARBA00022448"/>
    </source>
</evidence>
<comment type="similarity">
    <text evidence="2 7">Belongs to the SNAP family.</text>
</comment>
<dbReference type="GO" id="GO:0006886">
    <property type="term" value="P:intracellular protein transport"/>
    <property type="evidence" value="ECO:0007669"/>
    <property type="project" value="UniProtKB-UniRule"/>
</dbReference>
<dbReference type="GO" id="GO:0048280">
    <property type="term" value="P:vesicle fusion with Golgi apparatus"/>
    <property type="evidence" value="ECO:0007669"/>
    <property type="project" value="EnsemblFungi"/>
</dbReference>
<dbReference type="PANTHER" id="PTHR13768:SF8">
    <property type="entry name" value="ALPHA-SOLUBLE NSF ATTACHMENT PROTEIN"/>
    <property type="match status" value="1"/>
</dbReference>
<dbReference type="AlphaFoldDB" id="A0A175WC63"/>
<comment type="subcellular location">
    <subcellularLocation>
        <location evidence="1 7">Membrane</location>
        <topology evidence="1 7">Peripheral membrane protein</topology>
    </subcellularLocation>
</comment>
<dbReference type="GO" id="GO:0005774">
    <property type="term" value="C:vacuolar membrane"/>
    <property type="evidence" value="ECO:0007669"/>
    <property type="project" value="TreeGrafter"/>
</dbReference>
<dbReference type="InterPro" id="IPR000744">
    <property type="entry name" value="NSF_attach"/>
</dbReference>
<keyword evidence="6 7" id="KW-0472">Membrane</keyword>
<reference evidence="8 9" key="1">
    <citation type="journal article" date="2016" name="Genome Announc.">
        <title>Genome Sequence of Madurella mycetomatis mm55, Isolated from a Human Mycetoma Case in Sudan.</title>
        <authorList>
            <person name="Smit S."/>
            <person name="Derks M.F."/>
            <person name="Bervoets S."/>
            <person name="Fahal A."/>
            <person name="van Leeuwen W."/>
            <person name="van Belkum A."/>
            <person name="van de Sande W.W."/>
        </authorList>
    </citation>
    <scope>NUCLEOTIDE SEQUENCE [LARGE SCALE GENOMIC DNA]</scope>
    <source>
        <strain evidence="9">mm55</strain>
    </source>
</reference>
<comment type="function">
    <text evidence="7">Required for vesicular transport between the endoplasmic reticulum and the Golgi apparatus.</text>
</comment>
<dbReference type="PRINTS" id="PR00448">
    <property type="entry name" value="NSFATTACHMNT"/>
</dbReference>
<dbReference type="GO" id="GO:0006914">
    <property type="term" value="P:autophagy"/>
    <property type="evidence" value="ECO:0007669"/>
    <property type="project" value="EnsemblFungi"/>
</dbReference>
<evidence type="ECO:0000313" key="9">
    <source>
        <dbReference type="Proteomes" id="UP000078237"/>
    </source>
</evidence>
<dbReference type="GO" id="GO:0005829">
    <property type="term" value="C:cytosol"/>
    <property type="evidence" value="ECO:0007669"/>
    <property type="project" value="EnsemblFungi"/>
</dbReference>
<keyword evidence="9" id="KW-1185">Reference proteome</keyword>
<evidence type="ECO:0000256" key="2">
    <source>
        <dbReference type="ARBA" id="ARBA00010050"/>
    </source>
</evidence>
<proteinExistence type="inferred from homology"/>
<organism evidence="8 9">
    <name type="scientific">Madurella mycetomatis</name>
    <dbReference type="NCBI Taxonomy" id="100816"/>
    <lineage>
        <taxon>Eukaryota</taxon>
        <taxon>Fungi</taxon>
        <taxon>Dikarya</taxon>
        <taxon>Ascomycota</taxon>
        <taxon>Pezizomycotina</taxon>
        <taxon>Sordariomycetes</taxon>
        <taxon>Sordariomycetidae</taxon>
        <taxon>Sordariales</taxon>
        <taxon>Sordariales incertae sedis</taxon>
        <taxon>Madurella</taxon>
    </lineage>
</organism>
<dbReference type="SUPFAM" id="SSF48452">
    <property type="entry name" value="TPR-like"/>
    <property type="match status" value="1"/>
</dbReference>
<evidence type="ECO:0000256" key="7">
    <source>
        <dbReference type="RuleBase" id="RU367013"/>
    </source>
</evidence>
<dbReference type="InterPro" id="IPR011990">
    <property type="entry name" value="TPR-like_helical_dom_sf"/>
</dbReference>
<keyword evidence="5 7" id="KW-0653">Protein transport</keyword>
<dbReference type="GO" id="GO:0019905">
    <property type="term" value="F:syntaxin binding"/>
    <property type="evidence" value="ECO:0007669"/>
    <property type="project" value="TreeGrafter"/>
</dbReference>
<dbReference type="GO" id="GO:0035494">
    <property type="term" value="P:SNARE complex disassembly"/>
    <property type="evidence" value="ECO:0007669"/>
    <property type="project" value="EnsemblFungi"/>
</dbReference>
<dbReference type="CDD" id="cd15832">
    <property type="entry name" value="SNAP"/>
    <property type="match status" value="1"/>
</dbReference>
<dbReference type="GO" id="GO:0005483">
    <property type="term" value="F:soluble NSF attachment protein activity"/>
    <property type="evidence" value="ECO:0007669"/>
    <property type="project" value="EnsemblFungi"/>
</dbReference>
<dbReference type="VEuPathDB" id="FungiDB:MMYC01_201408"/>
<dbReference type="GO" id="GO:0031201">
    <property type="term" value="C:SNARE complex"/>
    <property type="evidence" value="ECO:0007669"/>
    <property type="project" value="EnsemblFungi"/>
</dbReference>
<evidence type="ECO:0000256" key="6">
    <source>
        <dbReference type="ARBA" id="ARBA00023136"/>
    </source>
</evidence>
<dbReference type="PANTHER" id="PTHR13768">
    <property type="entry name" value="SOLUBLE NSF ATTACHMENT PROTEIN SNAP"/>
    <property type="match status" value="1"/>
</dbReference>
<sequence>MALDPQALEEKAKKTLQSASGGFSFFSNKEDKLQSAADLYVQAANAYRLQQMNKEAGAAFEAAAKIHEEKLNEPDDAANIMVDAFKVYRKDHPSDAVRCLNKAIARYTTKGNFRRAASHKENAAELIEVEMGDRKTAMEYYADAARWYEDDGAKALANKLWLKVADISALEGQYFPAIANYEKVADSSLQNHLMKYSVKDYYMKAGICALASKDLVTARRNLERYKESDPSFASQRECQLLADLIEAIEAGNQEMFTEKLYLYDQMSQLDKWKTEILVRVKNQIEEADNEFS</sequence>
<evidence type="ECO:0000313" key="8">
    <source>
        <dbReference type="EMBL" id="KXX81223.1"/>
    </source>
</evidence>
<dbReference type="GO" id="GO:0042144">
    <property type="term" value="P:vacuole fusion, non-autophagic"/>
    <property type="evidence" value="ECO:0007669"/>
    <property type="project" value="EnsemblFungi"/>
</dbReference>
<dbReference type="Pfam" id="PF14938">
    <property type="entry name" value="SNAP"/>
    <property type="match status" value="1"/>
</dbReference>
<dbReference type="STRING" id="100816.A0A175WC63"/>
<evidence type="ECO:0000256" key="1">
    <source>
        <dbReference type="ARBA" id="ARBA00004170"/>
    </source>
</evidence>
<keyword evidence="4 7" id="KW-0931">ER-Golgi transport</keyword>
<comment type="caution">
    <text evidence="8">The sequence shown here is derived from an EMBL/GenBank/DDBJ whole genome shotgun (WGS) entry which is preliminary data.</text>
</comment>
<name>A0A175WC63_9PEZI</name>
<evidence type="ECO:0000256" key="5">
    <source>
        <dbReference type="ARBA" id="ARBA00022927"/>
    </source>
</evidence>
<dbReference type="EMBL" id="LCTW02000040">
    <property type="protein sequence ID" value="KXX81223.1"/>
    <property type="molecule type" value="Genomic_DNA"/>
</dbReference>
<dbReference type="Proteomes" id="UP000078237">
    <property type="component" value="Unassembled WGS sequence"/>
</dbReference>
<dbReference type="OrthoDB" id="9984275at2759"/>
<gene>
    <name evidence="8" type="ORF">MMYC01_201408</name>
</gene>
<protein>
    <submittedName>
        <fullName evidence="8">Vesicular-fusion protein sec17</fullName>
    </submittedName>
</protein>
<evidence type="ECO:0000256" key="4">
    <source>
        <dbReference type="ARBA" id="ARBA00022892"/>
    </source>
</evidence>
<accession>A0A175WC63</accession>
<dbReference type="FunFam" id="1.25.40.10:FF:000049">
    <property type="entry name" value="Alpha-soluble NSF attachment protein-like"/>
    <property type="match status" value="1"/>
</dbReference>